<sequence length="258" mass="27909">MLFSRLAVHRCRVAAVSATLTEATSAGSSRGKNRSRRSAAAVTLAGRRETPACGGAMTSTSLGASIGSVRTFLEYLRGGGSQPQSDGPRGDKHHSETTVVPYSRELVFDVVADVDRYKEFIPWCRSSRTLPSTQARSKETPQGAELVDAELVIGFPGFSESYVSHIVLDRPNAIVVRAQRGLLFNHLVTEWGFADGDAPNTTLVTFSLSFDFQSALHRRAADLFFSQVVETMVSAFASRCADLHGPPTPPRPRAVIKP</sequence>
<gene>
    <name evidence="6" type="ORF">AMSG_03423</name>
</gene>
<dbReference type="PANTHER" id="PTHR12901">
    <property type="entry name" value="SPERM PROTEIN HOMOLOG"/>
    <property type="match status" value="1"/>
</dbReference>
<dbReference type="GO" id="GO:0005739">
    <property type="term" value="C:mitochondrion"/>
    <property type="evidence" value="ECO:0007669"/>
    <property type="project" value="TreeGrafter"/>
</dbReference>
<evidence type="ECO:0000256" key="3">
    <source>
        <dbReference type="ARBA" id="ARBA00024947"/>
    </source>
</evidence>
<evidence type="ECO:0000313" key="6">
    <source>
        <dbReference type="EMBL" id="KNC47000.1"/>
    </source>
</evidence>
<evidence type="ECO:0000256" key="1">
    <source>
        <dbReference type="ARBA" id="ARBA00006885"/>
    </source>
</evidence>
<comment type="subunit">
    <text evidence="2">Interacts with coenzyme Q.</text>
</comment>
<dbReference type="Gene3D" id="3.30.530.20">
    <property type="match status" value="1"/>
</dbReference>
<dbReference type="STRING" id="461836.A0A0L0D421"/>
<feature type="domain" description="Coenzyme Q-binding protein COQ10 START" evidence="5">
    <location>
        <begin position="100"/>
        <end position="236"/>
    </location>
</feature>
<accession>A0A0L0D421</accession>
<comment type="similarity">
    <text evidence="1">Belongs to the COQ10 family.</text>
</comment>
<dbReference type="RefSeq" id="XP_013759783.1">
    <property type="nucleotide sequence ID" value="XM_013904329.1"/>
</dbReference>
<dbReference type="Proteomes" id="UP000054408">
    <property type="component" value="Unassembled WGS sequence"/>
</dbReference>
<dbReference type="GO" id="GO:0048039">
    <property type="term" value="F:ubiquinone binding"/>
    <property type="evidence" value="ECO:0007669"/>
    <property type="project" value="InterPro"/>
</dbReference>
<dbReference type="CDD" id="cd07813">
    <property type="entry name" value="COQ10p_like"/>
    <property type="match status" value="1"/>
</dbReference>
<reference evidence="6 7" key="1">
    <citation type="submission" date="2010-05" db="EMBL/GenBank/DDBJ databases">
        <title>The Genome Sequence of Thecamonas trahens ATCC 50062.</title>
        <authorList>
            <consortium name="The Broad Institute Genome Sequencing Platform"/>
            <person name="Russ C."/>
            <person name="Cuomo C."/>
            <person name="Shea T."/>
            <person name="Young S.K."/>
            <person name="Zeng Q."/>
            <person name="Koehrsen M."/>
            <person name="Haas B."/>
            <person name="Borodovsky M."/>
            <person name="Guigo R."/>
            <person name="Alvarado L."/>
            <person name="Berlin A."/>
            <person name="Bochicchio J."/>
            <person name="Borenstein D."/>
            <person name="Chapman S."/>
            <person name="Chen Z."/>
            <person name="Freedman E."/>
            <person name="Gellesch M."/>
            <person name="Goldberg J."/>
            <person name="Griggs A."/>
            <person name="Gujja S."/>
            <person name="Heilman E."/>
            <person name="Heiman D."/>
            <person name="Hepburn T."/>
            <person name="Howarth C."/>
            <person name="Jen D."/>
            <person name="Larson L."/>
            <person name="Mehta T."/>
            <person name="Park D."/>
            <person name="Pearson M."/>
            <person name="Roberts A."/>
            <person name="Saif S."/>
            <person name="Shenoy N."/>
            <person name="Sisk P."/>
            <person name="Stolte C."/>
            <person name="Sykes S."/>
            <person name="Thomson T."/>
            <person name="Walk T."/>
            <person name="White J."/>
            <person name="Yandava C."/>
            <person name="Burger G."/>
            <person name="Gray M.W."/>
            <person name="Holland P.W.H."/>
            <person name="King N."/>
            <person name="Lang F.B.F."/>
            <person name="Roger A.J."/>
            <person name="Ruiz-Trillo I."/>
            <person name="Lander E."/>
            <person name="Nusbaum C."/>
        </authorList>
    </citation>
    <scope>NUCLEOTIDE SEQUENCE [LARGE SCALE GENOMIC DNA]</scope>
    <source>
        <strain evidence="6 7">ATCC 50062</strain>
    </source>
</reference>
<dbReference type="InterPro" id="IPR005031">
    <property type="entry name" value="COQ10_START"/>
</dbReference>
<dbReference type="eggNOG" id="KOG3177">
    <property type="taxonomic scope" value="Eukaryota"/>
</dbReference>
<dbReference type="EMBL" id="GL349445">
    <property type="protein sequence ID" value="KNC47000.1"/>
    <property type="molecule type" value="Genomic_DNA"/>
</dbReference>
<dbReference type="PANTHER" id="PTHR12901:SF10">
    <property type="entry name" value="COENZYME Q-BINDING PROTEIN COQ10, MITOCHONDRIAL"/>
    <property type="match status" value="1"/>
</dbReference>
<protein>
    <submittedName>
        <fullName evidence="6">Aromatic-rich family protein</fullName>
    </submittedName>
</protein>
<dbReference type="InterPro" id="IPR023393">
    <property type="entry name" value="START-like_dom_sf"/>
</dbReference>
<evidence type="ECO:0000256" key="2">
    <source>
        <dbReference type="ARBA" id="ARBA00011814"/>
    </source>
</evidence>
<proteinExistence type="inferred from homology"/>
<dbReference type="GO" id="GO:0045333">
    <property type="term" value="P:cellular respiration"/>
    <property type="evidence" value="ECO:0007669"/>
    <property type="project" value="InterPro"/>
</dbReference>
<feature type="region of interest" description="Disordered" evidence="4">
    <location>
        <begin position="77"/>
        <end position="97"/>
    </location>
</feature>
<evidence type="ECO:0000256" key="4">
    <source>
        <dbReference type="SAM" id="MobiDB-lite"/>
    </source>
</evidence>
<evidence type="ECO:0000313" key="7">
    <source>
        <dbReference type="Proteomes" id="UP000054408"/>
    </source>
</evidence>
<comment type="function">
    <text evidence="3">Required for the function of coenzyme Q in the respiratory chain. May serve as a chaperone or may be involved in the transport of Q6 from its site of synthesis to the catalytic sites of the respiratory complexes.</text>
</comment>
<dbReference type="OrthoDB" id="292693at2759"/>
<evidence type="ECO:0000259" key="5">
    <source>
        <dbReference type="Pfam" id="PF03364"/>
    </source>
</evidence>
<dbReference type="GeneID" id="25563029"/>
<dbReference type="SUPFAM" id="SSF55961">
    <property type="entry name" value="Bet v1-like"/>
    <property type="match status" value="1"/>
</dbReference>
<organism evidence="6 7">
    <name type="scientific">Thecamonas trahens ATCC 50062</name>
    <dbReference type="NCBI Taxonomy" id="461836"/>
    <lineage>
        <taxon>Eukaryota</taxon>
        <taxon>Apusozoa</taxon>
        <taxon>Apusomonadida</taxon>
        <taxon>Apusomonadidae</taxon>
        <taxon>Thecamonas</taxon>
    </lineage>
</organism>
<feature type="region of interest" description="Disordered" evidence="4">
    <location>
        <begin position="22"/>
        <end position="45"/>
    </location>
</feature>
<dbReference type="InterPro" id="IPR044996">
    <property type="entry name" value="COQ10-like"/>
</dbReference>
<name>A0A0L0D421_THETB</name>
<keyword evidence="7" id="KW-1185">Reference proteome</keyword>
<dbReference type="Pfam" id="PF03364">
    <property type="entry name" value="Polyketide_cyc"/>
    <property type="match status" value="1"/>
</dbReference>
<dbReference type="AlphaFoldDB" id="A0A0L0D421"/>